<sequence length="438" mass="49526">MYFSQEDLRDSERVSGRLSYDAKLQRMEASWLYITQQDSTRMAQKLVISSLKVAKDNKHQIAGMEHLMKALLEQKNGLTRRILSKAEVNSTRLLDATNEFIQRQPKALGEFSGSTIGRDLQALIFRAWEYKKKYGDSFLLVEHLLLGFIEDQRYGKQIFKEFQISLKTLTSAIQAIRGRQTDPKGKYEAVEKYGKDLTAVAKEGKLDPVIGRDAEIHRCIWILLKKTKEQFLLAQRIVQGDVPQAFMNSKLISLDMGVLIAGAKDPGEFEDRLKAVLKEVRDSDGQIILFIDEIHTVAGAGFTNGAMDAGNLLKPLLGCGELRCISATTLDEYRKYIEKHPALERRFQPVYVGQPTVEDTISILRVSHRRYELHHGVHISDGALVEAAIFQIVTSVDVFCPTKVSNPIRSQISISNPAFLSRLVIYTSSSYLHFSQDE</sequence>
<evidence type="ECO:0000256" key="1">
    <source>
        <dbReference type="ARBA" id="ARBA00022741"/>
    </source>
</evidence>
<dbReference type="Pfam" id="PF02861">
    <property type="entry name" value="Clp_N"/>
    <property type="match status" value="1"/>
</dbReference>
<dbReference type="GO" id="GO:0016887">
    <property type="term" value="F:ATP hydrolysis activity"/>
    <property type="evidence" value="ECO:0007669"/>
    <property type="project" value="TreeGrafter"/>
</dbReference>
<dbReference type="GO" id="GO:0005737">
    <property type="term" value="C:cytoplasm"/>
    <property type="evidence" value="ECO:0007669"/>
    <property type="project" value="TreeGrafter"/>
</dbReference>
<dbReference type="SUPFAM" id="SSF81923">
    <property type="entry name" value="Double Clp-N motif"/>
    <property type="match status" value="1"/>
</dbReference>
<dbReference type="PANTHER" id="PTHR11638:SF18">
    <property type="entry name" value="HEAT SHOCK PROTEIN 104"/>
    <property type="match status" value="1"/>
</dbReference>
<dbReference type="OMA" id="HRCIWIL"/>
<dbReference type="PROSITE" id="PS51903">
    <property type="entry name" value="CLP_R"/>
    <property type="match status" value="1"/>
</dbReference>
<dbReference type="InterPro" id="IPR036628">
    <property type="entry name" value="Clp_N_dom_sf"/>
</dbReference>
<keyword evidence="4" id="KW-0677">Repeat</keyword>
<protein>
    <recommendedName>
        <fullName evidence="5">Clp R domain-containing protein</fullName>
    </recommendedName>
</protein>
<dbReference type="Gene3D" id="1.10.8.60">
    <property type="match status" value="1"/>
</dbReference>
<feature type="domain" description="Clp R" evidence="5">
    <location>
        <begin position="35"/>
        <end position="179"/>
    </location>
</feature>
<keyword evidence="3" id="KW-0143">Chaperone</keyword>
<dbReference type="OrthoDB" id="47330at2759"/>
<dbReference type="PANTHER" id="PTHR11638">
    <property type="entry name" value="ATP-DEPENDENT CLP PROTEASE"/>
    <property type="match status" value="1"/>
</dbReference>
<evidence type="ECO:0000313" key="6">
    <source>
        <dbReference type="EMBL" id="KAF8408175.1"/>
    </source>
</evidence>
<dbReference type="Proteomes" id="UP000655225">
    <property type="component" value="Unassembled WGS sequence"/>
</dbReference>
<dbReference type="EMBL" id="JABCRI010000004">
    <property type="protein sequence ID" value="KAF8408175.1"/>
    <property type="molecule type" value="Genomic_DNA"/>
</dbReference>
<dbReference type="GO" id="GO:0005524">
    <property type="term" value="F:ATP binding"/>
    <property type="evidence" value="ECO:0007669"/>
    <property type="project" value="UniProtKB-KW"/>
</dbReference>
<dbReference type="CDD" id="cd00009">
    <property type="entry name" value="AAA"/>
    <property type="match status" value="1"/>
</dbReference>
<gene>
    <name evidence="6" type="ORF">HHK36_007317</name>
</gene>
<dbReference type="Gene3D" id="3.40.50.300">
    <property type="entry name" value="P-loop containing nucleotide triphosphate hydrolases"/>
    <property type="match status" value="2"/>
</dbReference>
<dbReference type="InterPro" id="IPR041546">
    <property type="entry name" value="ClpA/ClpB_AAA_lid"/>
</dbReference>
<comment type="caution">
    <text evidence="6">The sequence shown here is derived from an EMBL/GenBank/DDBJ whole genome shotgun (WGS) entry which is preliminary data.</text>
</comment>
<evidence type="ECO:0000256" key="2">
    <source>
        <dbReference type="ARBA" id="ARBA00022840"/>
    </source>
</evidence>
<keyword evidence="1" id="KW-0547">Nucleotide-binding</keyword>
<keyword evidence="7" id="KW-1185">Reference proteome</keyword>
<evidence type="ECO:0000256" key="3">
    <source>
        <dbReference type="ARBA" id="ARBA00023186"/>
    </source>
</evidence>
<dbReference type="InterPro" id="IPR027417">
    <property type="entry name" value="P-loop_NTPase"/>
</dbReference>
<keyword evidence="2" id="KW-0067">ATP-binding</keyword>
<dbReference type="Gene3D" id="1.10.1780.10">
    <property type="entry name" value="Clp, N-terminal domain"/>
    <property type="match status" value="1"/>
</dbReference>
<name>A0A834ZME2_TETSI</name>
<evidence type="ECO:0000259" key="5">
    <source>
        <dbReference type="PROSITE" id="PS51903"/>
    </source>
</evidence>
<dbReference type="SUPFAM" id="SSF52540">
    <property type="entry name" value="P-loop containing nucleoside triphosphate hydrolases"/>
    <property type="match status" value="1"/>
</dbReference>
<evidence type="ECO:0000313" key="7">
    <source>
        <dbReference type="Proteomes" id="UP000655225"/>
    </source>
</evidence>
<dbReference type="AlphaFoldDB" id="A0A834ZME2"/>
<dbReference type="InterPro" id="IPR004176">
    <property type="entry name" value="Clp_R_N"/>
</dbReference>
<evidence type="ECO:0000256" key="4">
    <source>
        <dbReference type="PROSITE-ProRule" id="PRU01251"/>
    </source>
</evidence>
<dbReference type="PROSITE" id="PS00870">
    <property type="entry name" value="CLPAB_1"/>
    <property type="match status" value="1"/>
</dbReference>
<organism evidence="6 7">
    <name type="scientific">Tetracentron sinense</name>
    <name type="common">Spur-leaf</name>
    <dbReference type="NCBI Taxonomy" id="13715"/>
    <lineage>
        <taxon>Eukaryota</taxon>
        <taxon>Viridiplantae</taxon>
        <taxon>Streptophyta</taxon>
        <taxon>Embryophyta</taxon>
        <taxon>Tracheophyta</taxon>
        <taxon>Spermatophyta</taxon>
        <taxon>Magnoliopsida</taxon>
        <taxon>Trochodendrales</taxon>
        <taxon>Trochodendraceae</taxon>
        <taxon>Tetracentron</taxon>
    </lineage>
</organism>
<dbReference type="InterPro" id="IPR018368">
    <property type="entry name" value="ClpA/B_CS1"/>
</dbReference>
<dbReference type="Pfam" id="PF17871">
    <property type="entry name" value="AAA_lid_9"/>
    <property type="match status" value="1"/>
</dbReference>
<proteinExistence type="predicted"/>
<reference evidence="6 7" key="1">
    <citation type="submission" date="2020-04" db="EMBL/GenBank/DDBJ databases">
        <title>Plant Genome Project.</title>
        <authorList>
            <person name="Zhang R.-G."/>
        </authorList>
    </citation>
    <scope>NUCLEOTIDE SEQUENCE [LARGE SCALE GENOMIC DNA]</scope>
    <source>
        <strain evidence="6">YNK0</strain>
        <tissue evidence="6">Leaf</tissue>
    </source>
</reference>
<dbReference type="InterPro" id="IPR050130">
    <property type="entry name" value="ClpA_ClpB"/>
</dbReference>
<dbReference type="GO" id="GO:0034605">
    <property type="term" value="P:cellular response to heat"/>
    <property type="evidence" value="ECO:0007669"/>
    <property type="project" value="TreeGrafter"/>
</dbReference>
<accession>A0A834ZME2</accession>